<feature type="transmembrane region" description="Helical" evidence="6">
    <location>
        <begin position="346"/>
        <end position="368"/>
    </location>
</feature>
<evidence type="ECO:0000256" key="6">
    <source>
        <dbReference type="SAM" id="Phobius"/>
    </source>
</evidence>
<organism evidence="9 11">
    <name type="scientific">Xenorhabdus doucetiae</name>
    <dbReference type="NCBI Taxonomy" id="351671"/>
    <lineage>
        <taxon>Bacteria</taxon>
        <taxon>Pseudomonadati</taxon>
        <taxon>Pseudomonadota</taxon>
        <taxon>Gammaproteobacteria</taxon>
        <taxon>Enterobacterales</taxon>
        <taxon>Morganellaceae</taxon>
        <taxon>Xenorhabdus</taxon>
    </lineage>
</organism>
<dbReference type="PANTHER" id="PTHR23513:SF6">
    <property type="entry name" value="MAJOR FACILITATOR SUPERFAMILY ASSOCIATED DOMAIN-CONTAINING PROTEIN"/>
    <property type="match status" value="1"/>
</dbReference>
<evidence type="ECO:0000313" key="9">
    <source>
        <dbReference type="EMBL" id="CDG15955.1"/>
    </source>
</evidence>
<feature type="transmembrane region" description="Helical" evidence="6">
    <location>
        <begin position="136"/>
        <end position="156"/>
    </location>
</feature>
<evidence type="ECO:0000256" key="4">
    <source>
        <dbReference type="ARBA" id="ARBA00022989"/>
    </source>
</evidence>
<evidence type="ECO:0000313" key="10">
    <source>
        <dbReference type="EMBL" id="TYO94493.1"/>
    </source>
</evidence>
<gene>
    <name evidence="10" type="ORF">LY16_03630</name>
    <name evidence="8" type="ORF">XDD1_0233</name>
    <name evidence="9" type="ORF">XDD1_0244</name>
</gene>
<dbReference type="InterPro" id="IPR011701">
    <property type="entry name" value="MFS"/>
</dbReference>
<dbReference type="PROSITE" id="PS50850">
    <property type="entry name" value="MFS"/>
    <property type="match status" value="1"/>
</dbReference>
<dbReference type="EMBL" id="FO704550">
    <property type="protein sequence ID" value="CDG15944.1"/>
    <property type="molecule type" value="Genomic_DNA"/>
</dbReference>
<keyword evidence="2" id="KW-1003">Cell membrane</keyword>
<name>A0A068QQ43_9GAMM</name>
<dbReference type="InterPro" id="IPR036259">
    <property type="entry name" value="MFS_trans_sf"/>
</dbReference>
<dbReference type="STRING" id="351671.XDD1_0233"/>
<feature type="transmembrane region" description="Helical" evidence="6">
    <location>
        <begin position="12"/>
        <end position="34"/>
    </location>
</feature>
<keyword evidence="5 6" id="KW-0472">Membrane</keyword>
<dbReference type="CDD" id="cd06173">
    <property type="entry name" value="MFS_MefA_like"/>
    <property type="match status" value="1"/>
</dbReference>
<dbReference type="SUPFAM" id="SSF103473">
    <property type="entry name" value="MFS general substrate transporter"/>
    <property type="match status" value="1"/>
</dbReference>
<evidence type="ECO:0000313" key="12">
    <source>
        <dbReference type="Proteomes" id="UP000324170"/>
    </source>
</evidence>
<dbReference type="Proteomes" id="UP000324170">
    <property type="component" value="Unassembled WGS sequence"/>
</dbReference>
<proteinExistence type="predicted"/>
<dbReference type="HOGENOM" id="CLU_650443_0_0_6"/>
<feature type="transmembrane region" description="Helical" evidence="6">
    <location>
        <begin position="281"/>
        <end position="301"/>
    </location>
</feature>
<evidence type="ECO:0000313" key="8">
    <source>
        <dbReference type="EMBL" id="CDG15944.1"/>
    </source>
</evidence>
<dbReference type="AlphaFoldDB" id="A0A068QQ43"/>
<dbReference type="Gene3D" id="1.20.1250.20">
    <property type="entry name" value="MFS general substrate transporter like domains"/>
    <property type="match status" value="1"/>
</dbReference>
<feature type="transmembrane region" description="Helical" evidence="6">
    <location>
        <begin position="96"/>
        <end position="124"/>
    </location>
</feature>
<feature type="transmembrane region" description="Helical" evidence="6">
    <location>
        <begin position="253"/>
        <end position="274"/>
    </location>
</feature>
<dbReference type="KEGG" id="xdo:XDD1_0244"/>
<dbReference type="PANTHER" id="PTHR23513">
    <property type="entry name" value="INTEGRAL MEMBRANE EFFLUX PROTEIN-RELATED"/>
    <property type="match status" value="1"/>
</dbReference>
<dbReference type="EMBL" id="VNHN01000119">
    <property type="protein sequence ID" value="TYO94493.1"/>
    <property type="molecule type" value="Genomic_DNA"/>
</dbReference>
<dbReference type="GO" id="GO:0005886">
    <property type="term" value="C:plasma membrane"/>
    <property type="evidence" value="ECO:0007669"/>
    <property type="project" value="UniProtKB-SubCell"/>
</dbReference>
<dbReference type="InterPro" id="IPR020846">
    <property type="entry name" value="MFS_dom"/>
</dbReference>
<sequence>MSTILSRFNLFQLVTFSIMTANRGAFFLLTWLSIPKGPLFISYVVGLYWWVYTISMPFAGALVDTSSKFKVSLLGSIVTLIAVAMLYLGHDNYSELVIFSISLMLSIGAMIFTVSSISYSAYLVDKKKDLVKFFKIRSIVMSLTLFVGPSLGGVFLSFSGEGLMTILLLSFSAIAILMYIKLPVDYKANETKSLSFIGWYEDTKLGFAAVRKVPTELNIALFMMLLNFFITPYLNIAMPLLVVKFYHFTSYELGFLLALFGAGVIFGSFVITLINLNSSMNFHLCLLGVIILGCSLVLSAFASNSYVLYFLVFIAGSGVAQFNVIVSSSRASAIPDRYRSRIEAFVLFISQISIPLGSSLCGLLITWLGAKNSVLIFGVVIIFASFLFCKIPNIKGLLGQKIVEDKAIPYYKLKYPDAFPNE</sequence>
<evidence type="ECO:0000313" key="11">
    <source>
        <dbReference type="Proteomes" id="UP000032721"/>
    </source>
</evidence>
<evidence type="ECO:0000259" key="7">
    <source>
        <dbReference type="PROSITE" id="PS50850"/>
    </source>
</evidence>
<dbReference type="Proteomes" id="UP000032721">
    <property type="component" value="Chromosome"/>
</dbReference>
<dbReference type="OrthoDB" id="6717976at2"/>
<feature type="transmembrane region" description="Helical" evidence="6">
    <location>
        <begin position="219"/>
        <end position="241"/>
    </location>
</feature>
<reference evidence="9 11" key="1">
    <citation type="submission" date="2013-07" db="EMBL/GenBank/DDBJ databases">
        <authorList>
            <person name="Genoscope - CEA"/>
        </authorList>
    </citation>
    <scope>NUCLEOTIDE SEQUENCE [LARGE SCALE GENOMIC DNA]</scope>
    <source>
        <strain evidence="9">FRM16</strain>
        <strain evidence="11">FRM16 / DSM 17909</strain>
    </source>
</reference>
<comment type="subcellular location">
    <subcellularLocation>
        <location evidence="1">Cell membrane</location>
        <topology evidence="1">Multi-pass membrane protein</topology>
    </subcellularLocation>
</comment>
<dbReference type="EMBL" id="FO704550">
    <property type="protein sequence ID" value="CDG15955.1"/>
    <property type="molecule type" value="Genomic_DNA"/>
</dbReference>
<evidence type="ECO:0000256" key="1">
    <source>
        <dbReference type="ARBA" id="ARBA00004651"/>
    </source>
</evidence>
<evidence type="ECO:0000256" key="5">
    <source>
        <dbReference type="ARBA" id="ARBA00023136"/>
    </source>
</evidence>
<feature type="domain" description="Major facilitator superfamily (MFS) profile" evidence="7">
    <location>
        <begin position="213"/>
        <end position="422"/>
    </location>
</feature>
<keyword evidence="3 6" id="KW-0812">Transmembrane</keyword>
<dbReference type="RefSeq" id="WP_045968010.1">
    <property type="nucleotide sequence ID" value="NZ_CAWMED010000001.1"/>
</dbReference>
<feature type="transmembrane region" description="Helical" evidence="6">
    <location>
        <begin position="307"/>
        <end position="326"/>
    </location>
</feature>
<dbReference type="Pfam" id="PF07690">
    <property type="entry name" value="MFS_1"/>
    <property type="match status" value="1"/>
</dbReference>
<feature type="transmembrane region" description="Helical" evidence="6">
    <location>
        <begin position="374"/>
        <end position="391"/>
    </location>
</feature>
<keyword evidence="12" id="KW-1185">Reference proteome</keyword>
<evidence type="ECO:0000256" key="2">
    <source>
        <dbReference type="ARBA" id="ARBA00022475"/>
    </source>
</evidence>
<feature type="transmembrane region" description="Helical" evidence="6">
    <location>
        <begin position="40"/>
        <end position="59"/>
    </location>
</feature>
<accession>A0A068QQ43</accession>
<feature type="transmembrane region" description="Helical" evidence="6">
    <location>
        <begin position="162"/>
        <end position="180"/>
    </location>
</feature>
<dbReference type="KEGG" id="xdo:XDD1_0233"/>
<evidence type="ECO:0000256" key="3">
    <source>
        <dbReference type="ARBA" id="ARBA00022692"/>
    </source>
</evidence>
<reference evidence="10 12" key="2">
    <citation type="submission" date="2019-07" db="EMBL/GenBank/DDBJ databases">
        <title>Genomic Encyclopedia of Type Strains, Phase I: the one thousand microbial genomes (KMG-I) project.</title>
        <authorList>
            <person name="Kyrpides N."/>
        </authorList>
    </citation>
    <scope>NUCLEOTIDE SEQUENCE [LARGE SCALE GENOMIC DNA]</scope>
    <source>
        <strain evidence="10 12">DSM 17909</strain>
    </source>
</reference>
<protein>
    <submittedName>
        <fullName evidence="10">MFS family arabinose efflux permease</fullName>
    </submittedName>
</protein>
<keyword evidence="4 6" id="KW-1133">Transmembrane helix</keyword>
<dbReference type="GO" id="GO:0022857">
    <property type="term" value="F:transmembrane transporter activity"/>
    <property type="evidence" value="ECO:0007669"/>
    <property type="project" value="InterPro"/>
</dbReference>
<feature type="transmembrane region" description="Helical" evidence="6">
    <location>
        <begin position="71"/>
        <end position="90"/>
    </location>
</feature>